<dbReference type="InterPro" id="IPR036890">
    <property type="entry name" value="HATPase_C_sf"/>
</dbReference>
<keyword evidence="3" id="KW-0547">Nucleotide-binding</keyword>
<dbReference type="PANTHER" id="PTHR35526">
    <property type="entry name" value="ANTI-SIGMA-F FACTOR RSBW-RELATED"/>
    <property type="match status" value="1"/>
</dbReference>
<keyword evidence="1" id="KW-0808">Transferase</keyword>
<reference evidence="3" key="1">
    <citation type="submission" date="2024-05" db="EMBL/GenBank/DDBJ databases">
        <title>30 novel species of actinomycetes from the DSMZ collection.</title>
        <authorList>
            <person name="Nouioui I."/>
        </authorList>
    </citation>
    <scope>NUCLEOTIDE SEQUENCE</scope>
    <source>
        <strain evidence="3">DSM 41529</strain>
    </source>
</reference>
<proteinExistence type="predicted"/>
<evidence type="ECO:0000313" key="3">
    <source>
        <dbReference type="EMBL" id="MDT0547448.1"/>
    </source>
</evidence>
<dbReference type="EMBL" id="JAVRFD010000019">
    <property type="protein sequence ID" value="MDT0547448.1"/>
    <property type="molecule type" value="Genomic_DNA"/>
</dbReference>
<dbReference type="Proteomes" id="UP001180754">
    <property type="component" value="Unassembled WGS sequence"/>
</dbReference>
<protein>
    <submittedName>
        <fullName evidence="3">ATP-binding protein</fullName>
    </submittedName>
</protein>
<dbReference type="GO" id="GO:0005524">
    <property type="term" value="F:ATP binding"/>
    <property type="evidence" value="ECO:0007669"/>
    <property type="project" value="UniProtKB-KW"/>
</dbReference>
<comment type="caution">
    <text evidence="3">The sequence shown here is derived from an EMBL/GenBank/DDBJ whole genome shotgun (WGS) entry which is preliminary data.</text>
</comment>
<dbReference type="Gene3D" id="3.30.565.10">
    <property type="entry name" value="Histidine kinase-like ATPase, C-terminal domain"/>
    <property type="match status" value="1"/>
</dbReference>
<dbReference type="RefSeq" id="WP_311727966.1">
    <property type="nucleotide sequence ID" value="NZ_JAVRFD010000019.1"/>
</dbReference>
<keyword evidence="1" id="KW-0418">Kinase</keyword>
<keyword evidence="3" id="KW-0067">ATP-binding</keyword>
<dbReference type="InterPro" id="IPR050267">
    <property type="entry name" value="Anti-sigma-factor_SerPK"/>
</dbReference>
<dbReference type="Pfam" id="PF13581">
    <property type="entry name" value="HATPase_c_2"/>
    <property type="match status" value="1"/>
</dbReference>
<sequence>MAFAPQDPRIPDPNDPVVHHDRVDYAPFPKSVTVARRYAAKLVAHWGYPALADDTALIVSELASNAVLHGGVPGRHFRVQLTLTKNLLRIAVSDAKGERLPRPRRPTADDNFGRGLLIVCALATRWGVRERTVGKEVWVELDLATCPVELDPDLQ</sequence>
<dbReference type="CDD" id="cd16936">
    <property type="entry name" value="HATPase_RsbW-like"/>
    <property type="match status" value="1"/>
</dbReference>
<name>A0ABU2XND9_9ACTN</name>
<organism evidence="3 4">
    <name type="scientific">Streptomyces lonegramiae</name>
    <dbReference type="NCBI Taxonomy" id="3075524"/>
    <lineage>
        <taxon>Bacteria</taxon>
        <taxon>Bacillati</taxon>
        <taxon>Actinomycetota</taxon>
        <taxon>Actinomycetes</taxon>
        <taxon>Kitasatosporales</taxon>
        <taxon>Streptomycetaceae</taxon>
        <taxon>Streptomyces</taxon>
    </lineage>
</organism>
<evidence type="ECO:0000259" key="2">
    <source>
        <dbReference type="Pfam" id="PF13581"/>
    </source>
</evidence>
<dbReference type="PANTHER" id="PTHR35526:SF3">
    <property type="entry name" value="ANTI-SIGMA-F FACTOR RSBW"/>
    <property type="match status" value="1"/>
</dbReference>
<dbReference type="InterPro" id="IPR003594">
    <property type="entry name" value="HATPase_dom"/>
</dbReference>
<feature type="domain" description="Histidine kinase/HSP90-like ATPase" evidence="2">
    <location>
        <begin position="29"/>
        <end position="139"/>
    </location>
</feature>
<accession>A0ABU2XND9</accession>
<keyword evidence="1" id="KW-0723">Serine/threonine-protein kinase</keyword>
<dbReference type="SUPFAM" id="SSF55874">
    <property type="entry name" value="ATPase domain of HSP90 chaperone/DNA topoisomerase II/histidine kinase"/>
    <property type="match status" value="1"/>
</dbReference>
<gene>
    <name evidence="3" type="ORF">RND15_32795</name>
</gene>
<evidence type="ECO:0000313" key="4">
    <source>
        <dbReference type="Proteomes" id="UP001180754"/>
    </source>
</evidence>
<evidence type="ECO:0000256" key="1">
    <source>
        <dbReference type="ARBA" id="ARBA00022527"/>
    </source>
</evidence>
<keyword evidence="4" id="KW-1185">Reference proteome</keyword>